<dbReference type="EMBL" id="KQ760079">
    <property type="protein sequence ID" value="OAD61979.1"/>
    <property type="molecule type" value="Genomic_DNA"/>
</dbReference>
<dbReference type="InterPro" id="IPR036691">
    <property type="entry name" value="Endo/exonu/phosph_ase_sf"/>
</dbReference>
<keyword evidence="2" id="KW-1185">Reference proteome</keyword>
<dbReference type="Gene3D" id="3.60.10.10">
    <property type="entry name" value="Endonuclease/exonuclease/phosphatase"/>
    <property type="match status" value="1"/>
</dbReference>
<proteinExistence type="predicted"/>
<sequence>MQRSRIVPHEVRSQMELTGADIILMQEPYTMKGNIPVSGTSVAIVCRGDKSAPPLAAVGIRGNSISALEIASLCTRHCACVQISDGDTEVYAVSQYFPPSENIEVGIAQLDKVLTYLRGKRVIVGADANAKVEHNVLKKCGARKSIEWLCTLQKSKLPYPDVTNRNIKARNRTKASVLRTLPLAFPEPSWEY</sequence>
<evidence type="ECO:0008006" key="3">
    <source>
        <dbReference type="Google" id="ProtNLM"/>
    </source>
</evidence>
<gene>
    <name evidence="1" type="ORF">WN48_07213</name>
</gene>
<dbReference type="SUPFAM" id="SSF56219">
    <property type="entry name" value="DNase I-like"/>
    <property type="match status" value="1"/>
</dbReference>
<accession>A0A310SR61</accession>
<reference evidence="1 2" key="1">
    <citation type="submission" date="2015-07" db="EMBL/GenBank/DDBJ databases">
        <title>The genome of Eufriesea mexicana.</title>
        <authorList>
            <person name="Pan H."/>
            <person name="Kapheim K."/>
        </authorList>
    </citation>
    <scope>NUCLEOTIDE SEQUENCE [LARGE SCALE GENOMIC DNA]</scope>
    <source>
        <strain evidence="1">0111107269</strain>
        <tissue evidence="1">Whole body</tissue>
    </source>
</reference>
<protein>
    <recommendedName>
        <fullName evidence="3">Endonuclease/exonuclease/phosphatase domain-containing protein</fullName>
    </recommendedName>
</protein>
<dbReference type="Proteomes" id="UP000250275">
    <property type="component" value="Unassembled WGS sequence"/>
</dbReference>
<evidence type="ECO:0000313" key="2">
    <source>
        <dbReference type="Proteomes" id="UP000250275"/>
    </source>
</evidence>
<dbReference type="AlphaFoldDB" id="A0A310SR61"/>
<evidence type="ECO:0000313" key="1">
    <source>
        <dbReference type="EMBL" id="OAD61979.1"/>
    </source>
</evidence>
<dbReference type="OrthoDB" id="7617207at2759"/>
<name>A0A310SR61_9HYME</name>
<organism evidence="1 2">
    <name type="scientific">Eufriesea mexicana</name>
    <dbReference type="NCBI Taxonomy" id="516756"/>
    <lineage>
        <taxon>Eukaryota</taxon>
        <taxon>Metazoa</taxon>
        <taxon>Ecdysozoa</taxon>
        <taxon>Arthropoda</taxon>
        <taxon>Hexapoda</taxon>
        <taxon>Insecta</taxon>
        <taxon>Pterygota</taxon>
        <taxon>Neoptera</taxon>
        <taxon>Endopterygota</taxon>
        <taxon>Hymenoptera</taxon>
        <taxon>Apocrita</taxon>
        <taxon>Aculeata</taxon>
        <taxon>Apoidea</taxon>
        <taxon>Anthophila</taxon>
        <taxon>Apidae</taxon>
        <taxon>Eufriesea</taxon>
    </lineage>
</organism>